<dbReference type="GeneID" id="25338972"/>
<gene>
    <name evidence="7" type="ORF">EMWEY_00049860</name>
</gene>
<sequence>MKRRIQPQARDLLSKTHTAKLNLRDNPETGVFAEGLSAFAVKSAEELAKLLATGQRNRKVGATLMNAVSSRSHSIFTLTVESADKEGRVRMGKLNLVDLAGSERQSKAGSVGERFREAMKINLSLSALGNVISALAEQSPFVPYRDSKLTRILQASLGGNTRTAMVANVGPACVHYDETLSTLRYAQRTKHIKNAPHVNEDPKQAVILAFQEEIAHLKRQLQAAEEARLQALNNPVEQLKEVIVEKPVIVEKEVIREKPTIVEKIIEKIKIVDVSEEERRKLEELNLEQQRHLRATFETEKNVISQLLPHCKPVIASEFSWFGVNLHLQLHILKVDFLHPLNKLHVVNQAIELARRKAEEDLRAKEAEMAMYEQHKAELAARLKNMEAQLLRGNAEISKAKQQQRELKRTQLRLEEQKKMEEQLRRERDQGREARLLLESLVTSKDKELSHLSSKVQQLCRRYTEVVDDIEDLQKEFQAERESLLHDIRSMELEMRLQQAIIDRFVPPEEATRIRALASWDEVQGEWAIPKSELTGNGLPFLPGSVSMSTSAP</sequence>
<reference evidence="7" key="2">
    <citation type="submission" date="2013-10" db="EMBL/GenBank/DDBJ databases">
        <authorList>
            <person name="Aslett M."/>
        </authorList>
    </citation>
    <scope>NUCLEOTIDE SEQUENCE [LARGE SCALE GENOMIC DNA]</scope>
    <source>
        <strain evidence="7">Weybridge</strain>
    </source>
</reference>
<dbReference type="SUPFAM" id="SSF52540">
    <property type="entry name" value="P-loop containing nucleoside triphosphate hydrolases"/>
    <property type="match status" value="1"/>
</dbReference>
<evidence type="ECO:0000259" key="6">
    <source>
        <dbReference type="PROSITE" id="PS50067"/>
    </source>
</evidence>
<evidence type="ECO:0000256" key="1">
    <source>
        <dbReference type="ARBA" id="ARBA00022741"/>
    </source>
</evidence>
<evidence type="ECO:0000256" key="3">
    <source>
        <dbReference type="PROSITE-ProRule" id="PRU00283"/>
    </source>
</evidence>
<keyword evidence="5" id="KW-0175">Coiled coil</keyword>
<feature type="coiled-coil region" evidence="5">
    <location>
        <begin position="207"/>
        <end position="234"/>
    </location>
</feature>
<keyword evidence="8" id="KW-1185">Reference proteome</keyword>
<dbReference type="VEuPathDB" id="ToxoDB:EMWEY_00049860"/>
<evidence type="ECO:0000256" key="5">
    <source>
        <dbReference type="SAM" id="Coils"/>
    </source>
</evidence>
<dbReference type="OrthoDB" id="3176171at2759"/>
<evidence type="ECO:0000313" key="8">
    <source>
        <dbReference type="Proteomes" id="UP000030763"/>
    </source>
</evidence>
<dbReference type="GO" id="GO:0007018">
    <property type="term" value="P:microtubule-based movement"/>
    <property type="evidence" value="ECO:0007669"/>
    <property type="project" value="InterPro"/>
</dbReference>
<dbReference type="PROSITE" id="PS00411">
    <property type="entry name" value="KINESIN_MOTOR_1"/>
    <property type="match status" value="1"/>
</dbReference>
<dbReference type="RefSeq" id="XP_013334989.1">
    <property type="nucleotide sequence ID" value="XM_013479535.1"/>
</dbReference>
<dbReference type="PANTHER" id="PTHR47968:SF50">
    <property type="entry name" value="KINESIN-LIKE PROTEIN"/>
    <property type="match status" value="1"/>
</dbReference>
<evidence type="ECO:0000313" key="7">
    <source>
        <dbReference type="EMBL" id="CDJ58343.1"/>
    </source>
</evidence>
<dbReference type="AlphaFoldDB" id="U6M5K4"/>
<dbReference type="PANTHER" id="PTHR47968">
    <property type="entry name" value="CENTROMERE PROTEIN E"/>
    <property type="match status" value="1"/>
</dbReference>
<dbReference type="InterPro" id="IPR027417">
    <property type="entry name" value="P-loop_NTPase"/>
</dbReference>
<dbReference type="OMA" id="LESKMLC"/>
<dbReference type="EMBL" id="HG719607">
    <property type="protein sequence ID" value="CDJ58343.1"/>
    <property type="molecule type" value="Genomic_DNA"/>
</dbReference>
<dbReference type="PROSITE" id="PS50067">
    <property type="entry name" value="KINESIN_MOTOR_2"/>
    <property type="match status" value="1"/>
</dbReference>
<dbReference type="InterPro" id="IPR022086">
    <property type="entry name" value="IMCp"/>
</dbReference>
<dbReference type="GO" id="GO:0005874">
    <property type="term" value="C:microtubule"/>
    <property type="evidence" value="ECO:0007669"/>
    <property type="project" value="UniProtKB-KW"/>
</dbReference>
<feature type="domain" description="Kinesin motor" evidence="6">
    <location>
        <begin position="1"/>
        <end position="192"/>
    </location>
</feature>
<evidence type="ECO:0000256" key="2">
    <source>
        <dbReference type="ARBA" id="ARBA00022840"/>
    </source>
</evidence>
<dbReference type="GO" id="GO:0000278">
    <property type="term" value="P:mitotic cell cycle"/>
    <property type="evidence" value="ECO:0007669"/>
    <property type="project" value="TreeGrafter"/>
</dbReference>
<dbReference type="InterPro" id="IPR027640">
    <property type="entry name" value="Kinesin-like_fam"/>
</dbReference>
<comment type="caution">
    <text evidence="3">Lacks conserved residue(s) required for the propagation of feature annotation.</text>
</comment>
<feature type="coiled-coil region" evidence="5">
    <location>
        <begin position="348"/>
        <end position="494"/>
    </location>
</feature>
<dbReference type="InterPro" id="IPR036961">
    <property type="entry name" value="Kinesin_motor_dom_sf"/>
</dbReference>
<keyword evidence="4" id="KW-0505">Motor protein</keyword>
<dbReference type="GO" id="GO:0008017">
    <property type="term" value="F:microtubule binding"/>
    <property type="evidence" value="ECO:0007669"/>
    <property type="project" value="InterPro"/>
</dbReference>
<dbReference type="PRINTS" id="PR00380">
    <property type="entry name" value="KINESINHEAVY"/>
</dbReference>
<reference evidence="7" key="1">
    <citation type="submission" date="2013-10" db="EMBL/GenBank/DDBJ databases">
        <title>Genomic analysis of the causative agents of coccidiosis in chickens.</title>
        <authorList>
            <person name="Reid A.J."/>
            <person name="Blake D."/>
            <person name="Billington K."/>
            <person name="Browne H."/>
            <person name="Dunn M."/>
            <person name="Hung S."/>
            <person name="Kawahara F."/>
            <person name="Miranda-Saavedra D."/>
            <person name="Mourier T."/>
            <person name="Nagra H."/>
            <person name="Otto T.D."/>
            <person name="Rawlings N."/>
            <person name="Sanchez A."/>
            <person name="Sanders M."/>
            <person name="Subramaniam C."/>
            <person name="Tay Y."/>
            <person name="Dear P."/>
            <person name="Doerig C."/>
            <person name="Gruber A."/>
            <person name="Parkinson J."/>
            <person name="Shirley M."/>
            <person name="Wan K.L."/>
            <person name="Berriman M."/>
            <person name="Tomley F."/>
            <person name="Pain A."/>
        </authorList>
    </citation>
    <scope>NUCLEOTIDE SEQUENCE [LARGE SCALE GENOMIC DNA]</scope>
    <source>
        <strain evidence="7">Weybridge</strain>
    </source>
</reference>
<protein>
    <recommendedName>
        <fullName evidence="4">Kinesin-like protein</fullName>
    </recommendedName>
</protein>
<dbReference type="Pfam" id="PF00225">
    <property type="entry name" value="Kinesin"/>
    <property type="match status" value="1"/>
</dbReference>
<keyword evidence="1 4" id="KW-0547">Nucleotide-binding</keyword>
<organism evidence="7 8">
    <name type="scientific">Eimeria maxima</name>
    <name type="common">Coccidian parasite</name>
    <dbReference type="NCBI Taxonomy" id="5804"/>
    <lineage>
        <taxon>Eukaryota</taxon>
        <taxon>Sar</taxon>
        <taxon>Alveolata</taxon>
        <taxon>Apicomplexa</taxon>
        <taxon>Conoidasida</taxon>
        <taxon>Coccidia</taxon>
        <taxon>Eucoccidiorida</taxon>
        <taxon>Eimeriorina</taxon>
        <taxon>Eimeriidae</taxon>
        <taxon>Eimeria</taxon>
    </lineage>
</organism>
<keyword evidence="4" id="KW-0493">Microtubule</keyword>
<keyword evidence="2 4" id="KW-0067">ATP-binding</keyword>
<comment type="similarity">
    <text evidence="3 4">Belongs to the TRAFAC class myosin-kinesin ATPase superfamily. Kinesin family.</text>
</comment>
<accession>U6M5K4</accession>
<evidence type="ECO:0000256" key="4">
    <source>
        <dbReference type="RuleBase" id="RU000394"/>
    </source>
</evidence>
<dbReference type="InterPro" id="IPR001752">
    <property type="entry name" value="Kinesin_motor_dom"/>
</dbReference>
<proteinExistence type="inferred from homology"/>
<name>U6M5K4_EIMMA</name>
<dbReference type="Pfam" id="PF12314">
    <property type="entry name" value="IMCp"/>
    <property type="match status" value="1"/>
</dbReference>
<dbReference type="InterPro" id="IPR019821">
    <property type="entry name" value="Kinesin_motor_CS"/>
</dbReference>
<dbReference type="GO" id="GO:0003777">
    <property type="term" value="F:microtubule motor activity"/>
    <property type="evidence" value="ECO:0007669"/>
    <property type="project" value="InterPro"/>
</dbReference>
<dbReference type="SMART" id="SM00129">
    <property type="entry name" value="KISc"/>
    <property type="match status" value="1"/>
</dbReference>
<dbReference type="Proteomes" id="UP000030763">
    <property type="component" value="Unassembled WGS sequence"/>
</dbReference>
<dbReference type="Gene3D" id="3.40.850.10">
    <property type="entry name" value="Kinesin motor domain"/>
    <property type="match status" value="1"/>
</dbReference>
<dbReference type="GO" id="GO:0005524">
    <property type="term" value="F:ATP binding"/>
    <property type="evidence" value="ECO:0007669"/>
    <property type="project" value="UniProtKB-KW"/>
</dbReference>